<reference evidence="2 3" key="1">
    <citation type="submission" date="2024-06" db="EMBL/GenBank/DDBJ databases">
        <title>Fanconibacter daqui strain Q02 whole shotgun sequencing project.</title>
        <authorList>
            <person name="Rodrigues J.W.A."/>
            <person name="Viana L.C."/>
            <person name="Vieira E.C."/>
            <person name="Souza F.O.L."/>
            <person name="Alegria O.C."/>
            <person name="Patroca S."/>
            <person name="Cruz A.C.R."/>
            <person name="Nunes A.R.C."/>
        </authorList>
    </citation>
    <scope>NUCLEOTIDE SEQUENCE [LARGE SCALE GENOMIC DNA]</scope>
    <source>
        <strain evidence="2 3">Q02</strain>
    </source>
</reference>
<dbReference type="Proteomes" id="UP001447374">
    <property type="component" value="Unassembled WGS sequence"/>
</dbReference>
<keyword evidence="1" id="KW-1133">Transmembrane helix</keyword>
<keyword evidence="1" id="KW-0812">Transmembrane</keyword>
<dbReference type="RefSeq" id="WP_071788486.1">
    <property type="nucleotide sequence ID" value="NZ_BMKJ01000001.1"/>
</dbReference>
<feature type="transmembrane region" description="Helical" evidence="1">
    <location>
        <begin position="135"/>
        <end position="156"/>
    </location>
</feature>
<evidence type="ECO:0000313" key="3">
    <source>
        <dbReference type="Proteomes" id="UP001447374"/>
    </source>
</evidence>
<keyword evidence="1" id="KW-0472">Membrane</keyword>
<name>A0ABV1PHU9_9ENTR</name>
<feature type="transmembrane region" description="Helical" evidence="1">
    <location>
        <begin position="39"/>
        <end position="58"/>
    </location>
</feature>
<feature type="transmembrane region" description="Helical" evidence="1">
    <location>
        <begin position="70"/>
        <end position="90"/>
    </location>
</feature>
<organism evidence="2 3">
    <name type="scientific">Franconibacter daqui</name>
    <dbReference type="NCBI Taxonomy" id="2047724"/>
    <lineage>
        <taxon>Bacteria</taxon>
        <taxon>Pseudomonadati</taxon>
        <taxon>Pseudomonadota</taxon>
        <taxon>Gammaproteobacteria</taxon>
        <taxon>Enterobacterales</taxon>
        <taxon>Enterobacteriaceae</taxon>
        <taxon>Franconibacter</taxon>
    </lineage>
</organism>
<evidence type="ECO:0008006" key="4">
    <source>
        <dbReference type="Google" id="ProtNLM"/>
    </source>
</evidence>
<evidence type="ECO:0000256" key="1">
    <source>
        <dbReference type="SAM" id="Phobius"/>
    </source>
</evidence>
<feature type="transmembrane region" description="Helical" evidence="1">
    <location>
        <begin position="96"/>
        <end position="114"/>
    </location>
</feature>
<feature type="transmembrane region" description="Helical" evidence="1">
    <location>
        <begin position="178"/>
        <end position="198"/>
    </location>
</feature>
<evidence type="ECO:0000313" key="2">
    <source>
        <dbReference type="EMBL" id="MER0124423.1"/>
    </source>
</evidence>
<gene>
    <name evidence="2" type="ORF">ABQG75_01515</name>
</gene>
<keyword evidence="3" id="KW-1185">Reference proteome</keyword>
<proteinExistence type="predicted"/>
<sequence length="224" mass="25411">MAFVLKNILAFFASAFLVVITLSALYIDIAWLQDGIKEMSATEIVQELMLAATVMLFLRYGSRPGEIRQGAVLIAGFFGCMLIREMDFLFDQIRHGAWVWFALLTALLSIGYCARKPVDTVRQLARFMRHPAYGMMFSGLLCILVFSRLFGMHFLWQQLMQEGYDRLVKNMVEEGVEFFGYALCLSSTCWYFFAGAWARGKFADAPSGAVMQYQYDRHASSGGK</sequence>
<comment type="caution">
    <text evidence="2">The sequence shown here is derived from an EMBL/GenBank/DDBJ whole genome shotgun (WGS) entry which is preliminary data.</text>
</comment>
<dbReference type="EMBL" id="JBEHGX010000001">
    <property type="protein sequence ID" value="MER0124423.1"/>
    <property type="molecule type" value="Genomic_DNA"/>
</dbReference>
<protein>
    <recommendedName>
        <fullName evidence="4">Transporter</fullName>
    </recommendedName>
</protein>
<feature type="transmembrane region" description="Helical" evidence="1">
    <location>
        <begin position="7"/>
        <end position="27"/>
    </location>
</feature>
<accession>A0ABV1PHU9</accession>